<feature type="non-terminal residue" evidence="2">
    <location>
        <position position="1"/>
    </location>
</feature>
<dbReference type="AlphaFoldDB" id="A0A6J4IJ72"/>
<gene>
    <name evidence="2" type="ORF">AVDCRST_MAG50-2266</name>
</gene>
<evidence type="ECO:0000256" key="1">
    <source>
        <dbReference type="SAM" id="MobiDB-lite"/>
    </source>
</evidence>
<feature type="compositionally biased region" description="Low complexity" evidence="1">
    <location>
        <begin position="1"/>
        <end position="25"/>
    </location>
</feature>
<accession>A0A6J4IJ72</accession>
<feature type="compositionally biased region" description="Low complexity" evidence="1">
    <location>
        <begin position="61"/>
        <end position="74"/>
    </location>
</feature>
<dbReference type="EMBL" id="CADCTF010000109">
    <property type="protein sequence ID" value="CAA9251682.1"/>
    <property type="molecule type" value="Genomic_DNA"/>
</dbReference>
<reference evidence="2" key="1">
    <citation type="submission" date="2020-02" db="EMBL/GenBank/DDBJ databases">
        <authorList>
            <person name="Meier V. D."/>
        </authorList>
    </citation>
    <scope>NUCLEOTIDE SEQUENCE</scope>
    <source>
        <strain evidence="2">AVDCRST_MAG50</strain>
    </source>
</reference>
<protein>
    <submittedName>
        <fullName evidence="2">Uncharacterized protein</fullName>
    </submittedName>
</protein>
<sequence length="86" mass="9016">CSGEPSGSWSGSASASASPSGSCASFAPRRSAMRRRRCRPTWPVPSAASVPTSRRRRARAARACGSGRRSCGRSWNPVQGQPDPPS</sequence>
<proteinExistence type="predicted"/>
<name>A0A6J4IJ72_9ACTN</name>
<feature type="region of interest" description="Disordered" evidence="1">
    <location>
        <begin position="1"/>
        <end position="86"/>
    </location>
</feature>
<organism evidence="2">
    <name type="scientific">uncultured Acidimicrobiales bacterium</name>
    <dbReference type="NCBI Taxonomy" id="310071"/>
    <lineage>
        <taxon>Bacteria</taxon>
        <taxon>Bacillati</taxon>
        <taxon>Actinomycetota</taxon>
        <taxon>Acidimicrobiia</taxon>
        <taxon>Acidimicrobiales</taxon>
        <taxon>environmental samples</taxon>
    </lineage>
</organism>
<feature type="non-terminal residue" evidence="2">
    <location>
        <position position="86"/>
    </location>
</feature>
<evidence type="ECO:0000313" key="2">
    <source>
        <dbReference type="EMBL" id="CAA9251682.1"/>
    </source>
</evidence>